<keyword evidence="2" id="KW-0238">DNA-binding</keyword>
<dbReference type="InterPro" id="IPR029016">
    <property type="entry name" value="GAF-like_dom_sf"/>
</dbReference>
<protein>
    <submittedName>
        <fullName evidence="5">Response regulator transcription factor</fullName>
    </submittedName>
</protein>
<evidence type="ECO:0000256" key="2">
    <source>
        <dbReference type="ARBA" id="ARBA00023125"/>
    </source>
</evidence>
<keyword evidence="6" id="KW-1185">Reference proteome</keyword>
<dbReference type="CDD" id="cd06170">
    <property type="entry name" value="LuxR_C_like"/>
    <property type="match status" value="1"/>
</dbReference>
<evidence type="ECO:0000313" key="6">
    <source>
        <dbReference type="Proteomes" id="UP001589698"/>
    </source>
</evidence>
<name>A0ABV6E248_9ACTN</name>
<organism evidence="5 6">
    <name type="scientific">Nocardioides zeicaulis</name>
    <dbReference type="NCBI Taxonomy" id="1776857"/>
    <lineage>
        <taxon>Bacteria</taxon>
        <taxon>Bacillati</taxon>
        <taxon>Actinomycetota</taxon>
        <taxon>Actinomycetes</taxon>
        <taxon>Propionibacteriales</taxon>
        <taxon>Nocardioidaceae</taxon>
        <taxon>Nocardioides</taxon>
    </lineage>
</organism>
<dbReference type="RefSeq" id="WP_378518821.1">
    <property type="nucleotide sequence ID" value="NZ_CBCSDI010000042.1"/>
</dbReference>
<dbReference type="InterPro" id="IPR036388">
    <property type="entry name" value="WH-like_DNA-bd_sf"/>
</dbReference>
<dbReference type="InterPro" id="IPR000792">
    <property type="entry name" value="Tscrpt_reg_LuxR_C"/>
</dbReference>
<dbReference type="InterPro" id="IPR016032">
    <property type="entry name" value="Sig_transdc_resp-reg_C-effctor"/>
</dbReference>
<evidence type="ECO:0000256" key="1">
    <source>
        <dbReference type="ARBA" id="ARBA00023015"/>
    </source>
</evidence>
<gene>
    <name evidence="5" type="ORF">ACFFJG_11250</name>
</gene>
<dbReference type="Gene3D" id="1.10.10.10">
    <property type="entry name" value="Winged helix-like DNA-binding domain superfamily/Winged helix DNA-binding domain"/>
    <property type="match status" value="1"/>
</dbReference>
<comment type="caution">
    <text evidence="5">The sequence shown here is derived from an EMBL/GenBank/DDBJ whole genome shotgun (WGS) entry which is preliminary data.</text>
</comment>
<dbReference type="PRINTS" id="PR00038">
    <property type="entry name" value="HTHLUXR"/>
</dbReference>
<keyword evidence="3" id="KW-0804">Transcription</keyword>
<sequence>MRDESAITQMGEIAASTVSIEERAQGLLELLDHWLPVDATWMALSDPASNDYTTVGSTGLAPGVLDYLDRPSVAQEIRDAGINVRRPPVSLAELPFAADELPTWAECLTPAGFREGLGVPLFEAGGPYLGMLTLLFGSRDTPSDKLRDRLMRLSPMIARGVSPMRSLAATARLVRGASAGAVLYRDGPTCPLPGLDDHAILVPESPVVAIAREALLAGQLYKSFVWPAEADAGANRHLRVTVLAATDASPVVLGTLLVGPGDKCRGLTPRELQVLGLLMDGRSNQQIATQLAVAARTVAAHVEHILYKLETPTRTMAAVRAEREGCYVPPQAPNNVPQTI</sequence>
<evidence type="ECO:0000259" key="4">
    <source>
        <dbReference type="PROSITE" id="PS50043"/>
    </source>
</evidence>
<dbReference type="Proteomes" id="UP001589698">
    <property type="component" value="Unassembled WGS sequence"/>
</dbReference>
<dbReference type="Pfam" id="PF00196">
    <property type="entry name" value="GerE"/>
    <property type="match status" value="1"/>
</dbReference>
<keyword evidence="1" id="KW-0805">Transcription regulation</keyword>
<dbReference type="EMBL" id="JBHLXH010000001">
    <property type="protein sequence ID" value="MFC0223062.1"/>
    <property type="molecule type" value="Genomic_DNA"/>
</dbReference>
<dbReference type="SUPFAM" id="SSF55781">
    <property type="entry name" value="GAF domain-like"/>
    <property type="match status" value="1"/>
</dbReference>
<evidence type="ECO:0000313" key="5">
    <source>
        <dbReference type="EMBL" id="MFC0223062.1"/>
    </source>
</evidence>
<dbReference type="PROSITE" id="PS50043">
    <property type="entry name" value="HTH_LUXR_2"/>
    <property type="match status" value="1"/>
</dbReference>
<evidence type="ECO:0000256" key="3">
    <source>
        <dbReference type="ARBA" id="ARBA00023163"/>
    </source>
</evidence>
<dbReference type="PROSITE" id="PS00622">
    <property type="entry name" value="HTH_LUXR_1"/>
    <property type="match status" value="1"/>
</dbReference>
<feature type="domain" description="HTH luxR-type" evidence="4">
    <location>
        <begin position="260"/>
        <end position="325"/>
    </location>
</feature>
<dbReference type="PANTHER" id="PTHR44688:SF16">
    <property type="entry name" value="DNA-BINDING TRANSCRIPTIONAL ACTIVATOR DEVR_DOSR"/>
    <property type="match status" value="1"/>
</dbReference>
<dbReference type="SUPFAM" id="SSF46894">
    <property type="entry name" value="C-terminal effector domain of the bipartite response regulators"/>
    <property type="match status" value="1"/>
</dbReference>
<reference evidence="5 6" key="1">
    <citation type="submission" date="2024-09" db="EMBL/GenBank/DDBJ databases">
        <authorList>
            <person name="Sun Q."/>
            <person name="Mori K."/>
        </authorList>
    </citation>
    <scope>NUCLEOTIDE SEQUENCE [LARGE SCALE GENOMIC DNA]</scope>
    <source>
        <strain evidence="5 6">CCM 8654</strain>
    </source>
</reference>
<dbReference type="PANTHER" id="PTHR44688">
    <property type="entry name" value="DNA-BINDING TRANSCRIPTIONAL ACTIVATOR DEVR_DOSR"/>
    <property type="match status" value="1"/>
</dbReference>
<accession>A0ABV6E248</accession>
<dbReference type="Gene3D" id="3.30.450.40">
    <property type="match status" value="1"/>
</dbReference>
<proteinExistence type="predicted"/>
<dbReference type="SMART" id="SM00421">
    <property type="entry name" value="HTH_LUXR"/>
    <property type="match status" value="1"/>
</dbReference>